<dbReference type="OrthoDB" id="2867106at2759"/>
<evidence type="ECO:0000256" key="1">
    <source>
        <dbReference type="SAM" id="SignalP"/>
    </source>
</evidence>
<evidence type="ECO:0000313" key="2">
    <source>
        <dbReference type="EMBL" id="PIL27716.1"/>
    </source>
</evidence>
<keyword evidence="3" id="KW-1185">Reference proteome</keyword>
<keyword evidence="1" id="KW-0732">Signal</keyword>
<dbReference type="Proteomes" id="UP000230002">
    <property type="component" value="Unassembled WGS sequence"/>
</dbReference>
<reference evidence="2 3" key="1">
    <citation type="journal article" date="2015" name="Sci. Rep.">
        <title>Chromosome-level genome map provides insights into diverse defense mechanisms in the medicinal fungus Ganoderma sinense.</title>
        <authorList>
            <person name="Zhu Y."/>
            <person name="Xu J."/>
            <person name="Sun C."/>
            <person name="Zhou S."/>
            <person name="Xu H."/>
            <person name="Nelson D.R."/>
            <person name="Qian J."/>
            <person name="Song J."/>
            <person name="Luo H."/>
            <person name="Xiang L."/>
            <person name="Li Y."/>
            <person name="Xu Z."/>
            <person name="Ji A."/>
            <person name="Wang L."/>
            <person name="Lu S."/>
            <person name="Hayward A."/>
            <person name="Sun W."/>
            <person name="Li X."/>
            <person name="Schwartz D.C."/>
            <person name="Wang Y."/>
            <person name="Chen S."/>
        </authorList>
    </citation>
    <scope>NUCLEOTIDE SEQUENCE [LARGE SCALE GENOMIC DNA]</scope>
    <source>
        <strain evidence="2 3">ZZ0214-1</strain>
    </source>
</reference>
<organism evidence="2 3">
    <name type="scientific">Ganoderma sinense ZZ0214-1</name>
    <dbReference type="NCBI Taxonomy" id="1077348"/>
    <lineage>
        <taxon>Eukaryota</taxon>
        <taxon>Fungi</taxon>
        <taxon>Dikarya</taxon>
        <taxon>Basidiomycota</taxon>
        <taxon>Agaricomycotina</taxon>
        <taxon>Agaricomycetes</taxon>
        <taxon>Polyporales</taxon>
        <taxon>Polyporaceae</taxon>
        <taxon>Ganoderma</taxon>
    </lineage>
</organism>
<evidence type="ECO:0000313" key="3">
    <source>
        <dbReference type="Proteomes" id="UP000230002"/>
    </source>
</evidence>
<gene>
    <name evidence="2" type="ORF">GSI_10869</name>
</gene>
<name>A0A2G8S1S5_9APHY</name>
<sequence>MKFSILAPFALAALVSARPASLSLTGRASGNCTKKLINFDDPSIEQKDSSKVEVIQNPFNGFNWDGFGFTTCPGAACCSFPANVTQQFTAPRLAMAEGLVGGLLIGKLDLATSPKGSFDLGPFDVFDIIDLPLGAEEDMRVHLDCTSAGDGAHAKLTIPFDRNKDSAGYSVTQDKLGDKFVGLSGCTITTTQVFFPLGHELEIPTESMGLDNLNVCMR</sequence>
<protein>
    <submittedName>
        <fullName evidence="2">Uncharacterized protein</fullName>
    </submittedName>
</protein>
<dbReference type="AlphaFoldDB" id="A0A2G8S1S5"/>
<feature type="chain" id="PRO_5013641194" evidence="1">
    <location>
        <begin position="18"/>
        <end position="218"/>
    </location>
</feature>
<feature type="signal peptide" evidence="1">
    <location>
        <begin position="1"/>
        <end position="17"/>
    </location>
</feature>
<accession>A0A2G8S1S5</accession>
<proteinExistence type="predicted"/>
<dbReference type="EMBL" id="AYKW01000034">
    <property type="protein sequence ID" value="PIL27716.1"/>
    <property type="molecule type" value="Genomic_DNA"/>
</dbReference>
<comment type="caution">
    <text evidence="2">The sequence shown here is derived from an EMBL/GenBank/DDBJ whole genome shotgun (WGS) entry which is preliminary data.</text>
</comment>